<dbReference type="EMBL" id="JBBNAG010000001">
    <property type="protein sequence ID" value="KAK9165492.1"/>
    <property type="molecule type" value="Genomic_DNA"/>
</dbReference>
<dbReference type="GO" id="GO:0072318">
    <property type="term" value="P:clathrin coat disassembly"/>
    <property type="evidence" value="ECO:0007669"/>
    <property type="project" value="TreeGrafter"/>
</dbReference>
<dbReference type="PROSITE" id="PS50076">
    <property type="entry name" value="DNAJ_2"/>
    <property type="match status" value="1"/>
</dbReference>
<feature type="compositionally biased region" description="Polar residues" evidence="3">
    <location>
        <begin position="293"/>
        <end position="321"/>
    </location>
</feature>
<evidence type="ECO:0000313" key="6">
    <source>
        <dbReference type="Proteomes" id="UP001419268"/>
    </source>
</evidence>
<feature type="region of interest" description="Disordered" evidence="3">
    <location>
        <begin position="622"/>
        <end position="650"/>
    </location>
</feature>
<protein>
    <recommendedName>
        <fullName evidence="4">J domain-containing protein</fullName>
    </recommendedName>
</protein>
<evidence type="ECO:0000256" key="2">
    <source>
        <dbReference type="SAM" id="Coils"/>
    </source>
</evidence>
<feature type="compositionally biased region" description="Basic and acidic residues" evidence="3">
    <location>
        <begin position="1222"/>
        <end position="1231"/>
    </location>
</feature>
<feature type="compositionally biased region" description="Basic and acidic residues" evidence="3">
    <location>
        <begin position="735"/>
        <end position="790"/>
    </location>
</feature>
<proteinExistence type="predicted"/>
<dbReference type="InterPro" id="IPR036869">
    <property type="entry name" value="J_dom_sf"/>
</dbReference>
<feature type="compositionally biased region" description="Pro residues" evidence="3">
    <location>
        <begin position="324"/>
        <end position="334"/>
    </location>
</feature>
<dbReference type="PANTHER" id="PTHR23172">
    <property type="entry name" value="AUXILIN/CYCLIN G-ASSOCIATED KINASE-RELATED"/>
    <property type="match status" value="1"/>
</dbReference>
<dbReference type="GO" id="GO:0031982">
    <property type="term" value="C:vesicle"/>
    <property type="evidence" value="ECO:0007669"/>
    <property type="project" value="TreeGrafter"/>
</dbReference>
<feature type="coiled-coil region" evidence="2">
    <location>
        <begin position="1353"/>
        <end position="1380"/>
    </location>
</feature>
<keyword evidence="6" id="KW-1185">Reference proteome</keyword>
<feature type="region of interest" description="Disordered" evidence="3">
    <location>
        <begin position="275"/>
        <end position="358"/>
    </location>
</feature>
<dbReference type="GO" id="GO:0030276">
    <property type="term" value="F:clathrin binding"/>
    <property type="evidence" value="ECO:0007669"/>
    <property type="project" value="TreeGrafter"/>
</dbReference>
<feature type="compositionally biased region" description="Basic and acidic residues" evidence="3">
    <location>
        <begin position="622"/>
        <end position="645"/>
    </location>
</feature>
<dbReference type="Proteomes" id="UP001419268">
    <property type="component" value="Unassembled WGS sequence"/>
</dbReference>
<feature type="coiled-coil region" evidence="2">
    <location>
        <begin position="1105"/>
        <end position="1136"/>
    </location>
</feature>
<dbReference type="SUPFAM" id="SSF46565">
    <property type="entry name" value="Chaperone J-domain"/>
    <property type="match status" value="1"/>
</dbReference>
<keyword evidence="1 2" id="KW-0175">Coiled coil</keyword>
<organism evidence="5 6">
    <name type="scientific">Stephania cephalantha</name>
    <dbReference type="NCBI Taxonomy" id="152367"/>
    <lineage>
        <taxon>Eukaryota</taxon>
        <taxon>Viridiplantae</taxon>
        <taxon>Streptophyta</taxon>
        <taxon>Embryophyta</taxon>
        <taxon>Tracheophyta</taxon>
        <taxon>Spermatophyta</taxon>
        <taxon>Magnoliopsida</taxon>
        <taxon>Ranunculales</taxon>
        <taxon>Menispermaceae</taxon>
        <taxon>Menispermoideae</taxon>
        <taxon>Cissampelideae</taxon>
        <taxon>Stephania</taxon>
    </lineage>
</organism>
<feature type="compositionally biased region" description="Basic and acidic residues" evidence="3">
    <location>
        <begin position="697"/>
        <end position="708"/>
    </location>
</feature>
<dbReference type="FunFam" id="1.10.287.110:FF:000009">
    <property type="entry name" value="Auxilin-related protein 1"/>
    <property type="match status" value="1"/>
</dbReference>
<comment type="caution">
    <text evidence="5">The sequence shown here is derived from an EMBL/GenBank/DDBJ whole genome shotgun (WGS) entry which is preliminary data.</text>
</comment>
<feature type="region of interest" description="Disordered" evidence="3">
    <location>
        <begin position="1051"/>
        <end position="1078"/>
    </location>
</feature>
<evidence type="ECO:0000256" key="3">
    <source>
        <dbReference type="SAM" id="MobiDB-lite"/>
    </source>
</evidence>
<gene>
    <name evidence="5" type="ORF">Scep_000683</name>
</gene>
<feature type="region of interest" description="Disordered" evidence="3">
    <location>
        <begin position="676"/>
        <end position="717"/>
    </location>
</feature>
<dbReference type="Gene3D" id="1.10.287.110">
    <property type="entry name" value="DnaJ domain"/>
    <property type="match status" value="1"/>
</dbReference>
<feature type="compositionally biased region" description="Low complexity" evidence="3">
    <location>
        <begin position="1235"/>
        <end position="1267"/>
    </location>
</feature>
<evidence type="ECO:0000259" key="4">
    <source>
        <dbReference type="PROSITE" id="PS50076"/>
    </source>
</evidence>
<feature type="region of interest" description="Disordered" evidence="3">
    <location>
        <begin position="1207"/>
        <end position="1275"/>
    </location>
</feature>
<dbReference type="PANTHER" id="PTHR23172:SF87">
    <property type="entry name" value="CHAPERONE DNAJ-DOMAIN SUPERFAMILY PROTEIN"/>
    <property type="match status" value="1"/>
</dbReference>
<feature type="region of interest" description="Disordered" evidence="3">
    <location>
        <begin position="945"/>
        <end position="964"/>
    </location>
</feature>
<feature type="compositionally biased region" description="Basic and acidic residues" evidence="3">
    <location>
        <begin position="809"/>
        <end position="881"/>
    </location>
</feature>
<evidence type="ECO:0000313" key="5">
    <source>
        <dbReference type="EMBL" id="KAK9165492.1"/>
    </source>
</evidence>
<dbReference type="InterPro" id="IPR001623">
    <property type="entry name" value="DnaJ_domain"/>
</dbReference>
<dbReference type="GO" id="GO:0005737">
    <property type="term" value="C:cytoplasm"/>
    <property type="evidence" value="ECO:0007669"/>
    <property type="project" value="TreeGrafter"/>
</dbReference>
<evidence type="ECO:0000256" key="1">
    <source>
        <dbReference type="ARBA" id="ARBA00023054"/>
    </source>
</evidence>
<name>A0AAP0L6I3_9MAGN</name>
<feature type="region of interest" description="Disordered" evidence="3">
    <location>
        <begin position="735"/>
        <end position="881"/>
    </location>
</feature>
<feature type="domain" description="J" evidence="4">
    <location>
        <begin position="1409"/>
        <end position="1473"/>
    </location>
</feature>
<sequence length="1473" mass="166159">MADLSRSRPPPQPSATTALSKKAFAASKNVYQDVFGGPPKFGLPNLSSRIDDYAEIFGGYHASRGSSIPFLDLPDVDESAFLTSKLDYSEVFGGSGRVDFAVPYEELFAEPAGVDGVDGVESSSEDVCPENLGLVPGLSVIDIYLLCLSILKSVPFRTPAETGSPSEGSSEDPSCFENVQAFSNGKSHHPSYESVQQINTFSHKSKLRSTEDGISGTTHVAELNAVPAYTLVVDDDDIPTQKEKNGKSLHQVANEGNLNLDSFIELTDGKLFSDKSSRQAAADTVSRAPENVPRTQRSPDMNGTSSEKSFLTVTEINLRTRPSQVPPPARPPPKLAIKQGESKRPEASNLSKNHSFEGAIKNGSPVFYDVEVDASSSAAASAAAMKEAMEKAQATLKSAKVSMERKREGLHNRKKSGLKENFIVKEKVESEIAQELYKTKEDNSCYRKFRKDYTEVKGFDVDERQQTHSSQVAPAFEAWTGHLNVSKESFDHMSAKERIKNHETHNQEVAGETENQPSELIQKDKFKSVVRSSEMAKDGIELMAHAKVYGSEQNGKQPVTLLVKEQEKNTGKSKKNVCVAASNGNLEACEDISKRAYERVELDSKVEETCFNVVCEPGKRIKEINEQKEPEKEQKQAHEQKKNGIETDEACQWVENENKKYANKRGENSERVKVAYEHEENGRIQKVIPEPEENERWEEAYDREEDRWGQNPACKGEADQTFQKEAFRYEEHDQIAKKFLEQDENEKQKKEPVGGEEENWKKLEELQGGKENEMRPKEDSKQEQFEKQPEEACENGNVKPKGLMEQDENEKQQKEVPKWEGKELKEFQKEDNAKKLKEAHESNEIQRRRNEDGENKEEEKIMKKALEPEKNDTKKQVCDGEDSGEKLKALQDTYACKEEEKNLKISPELCETSGSEQTLKVPNETFVLNEDSILEAKHEFCGQEEENISPKVAQEPCEEKETEVDDVTAQYVLEKNEEPNAAKVEIQSTDNELYVEQGATEEEKVIPDSKFGCDCNEKKLQEAKDAKEDDKNIKAKETAFSKEVDNITCKAPQNVRPENGHGGQVEAGRPAHTLDEKRDDANVVNDINKESDLGEVSKVGDRVKEERIERHKEQEIERLRKLEEEREREREREKDRMAIEKVTREARERAFAEARERAERAVVERVTAEARQRALAEARERLEKASVEARLRAERAAVERATAEAQERAMEKAMAGKAGLGAKERMDRSVSEKFSTSSRDSSVKHSSSFSDLRDSQFQSSGSFNGSQRYPDSSSHGGCSIVNGYSECYRRAHRVSFATERSQGVEPESAQRCKARLERHKRTVQRAIFFTMANEFNAPIKDELILFVVPFQANALAEKNMRDLLAQREQAERNRLAENLDADVKRWSSGKEGNLRALLSTLQYILGPESGWQPVPLTEVITAVAVKRAYRKATLCVHPDKLQQRGASIQQKYICEKVFDLLKEAWNKFNSEER</sequence>
<accession>A0AAP0L6I3</accession>
<feature type="compositionally biased region" description="Low complexity" evidence="3">
    <location>
        <begin position="1212"/>
        <end position="1221"/>
    </location>
</feature>
<dbReference type="GO" id="GO:0072583">
    <property type="term" value="P:clathrin-dependent endocytosis"/>
    <property type="evidence" value="ECO:0007669"/>
    <property type="project" value="TreeGrafter"/>
</dbReference>
<feature type="region of interest" description="Disordered" evidence="3">
    <location>
        <begin position="158"/>
        <end position="177"/>
    </location>
</feature>
<feature type="compositionally biased region" description="Low complexity" evidence="3">
    <location>
        <begin position="163"/>
        <end position="173"/>
    </location>
</feature>
<reference evidence="5 6" key="1">
    <citation type="submission" date="2024-01" db="EMBL/GenBank/DDBJ databases">
        <title>Genome assemblies of Stephania.</title>
        <authorList>
            <person name="Yang L."/>
        </authorList>
    </citation>
    <scope>NUCLEOTIDE SEQUENCE [LARGE SCALE GENOMIC DNA]</scope>
    <source>
        <strain evidence="5">JXDWG</strain>
        <tissue evidence="5">Leaf</tissue>
    </source>
</reference>